<dbReference type="Proteomes" id="UP001236239">
    <property type="component" value="Unassembled WGS sequence"/>
</dbReference>
<accession>A0AAJ6NAF6</accession>
<dbReference type="RefSeq" id="WP_306384734.1">
    <property type="nucleotide sequence ID" value="NZ_JASAYN010000006.1"/>
</dbReference>
<sequence length="71" mass="8207">MTQKLTEHSRKLRSKTAQAHTKKQLAEGVVRQVLIKAPTEVLNEFDTIAQELGLSRPKLLEFLCKQYRDNQ</sequence>
<feature type="region of interest" description="Disordered" evidence="1">
    <location>
        <begin position="1"/>
        <end position="23"/>
    </location>
</feature>
<protein>
    <submittedName>
        <fullName evidence="2">Uncharacterized protein</fullName>
    </submittedName>
</protein>
<evidence type="ECO:0000256" key="1">
    <source>
        <dbReference type="SAM" id="MobiDB-lite"/>
    </source>
</evidence>
<evidence type="ECO:0000313" key="3">
    <source>
        <dbReference type="Proteomes" id="UP001236239"/>
    </source>
</evidence>
<dbReference type="AlphaFoldDB" id="A0AAJ6NAF6"/>
<comment type="caution">
    <text evidence="2">The sequence shown here is derived from an EMBL/GenBank/DDBJ whole genome shotgun (WGS) entry which is preliminary data.</text>
</comment>
<gene>
    <name evidence="2" type="ORF">QJU93_07190</name>
</gene>
<proteinExistence type="predicted"/>
<organism evidence="2 3">
    <name type="scientific">Phocoenobacter skyensis</name>
    <dbReference type="NCBI Taxonomy" id="97481"/>
    <lineage>
        <taxon>Bacteria</taxon>
        <taxon>Pseudomonadati</taxon>
        <taxon>Pseudomonadota</taxon>
        <taxon>Gammaproteobacteria</taxon>
        <taxon>Pasteurellales</taxon>
        <taxon>Pasteurellaceae</taxon>
        <taxon>Phocoenobacter</taxon>
    </lineage>
</organism>
<reference evidence="2" key="1">
    <citation type="journal article" date="2023" name="Front. Microbiol.">
        <title>Phylogeography and host specificity of Pasteurellaceae pathogenic to sea-farmed fish in the north-east Atlantic.</title>
        <authorList>
            <person name="Gulla S."/>
            <person name="Colquhoun D.J."/>
            <person name="Olsen A.B."/>
            <person name="Spilsberg B."/>
            <person name="Lagesen K."/>
            <person name="Aakesson C.P."/>
            <person name="Strom S."/>
            <person name="Manji F."/>
            <person name="Birkbeck T.H."/>
            <person name="Nilsen H.K."/>
        </authorList>
    </citation>
    <scope>NUCLEOTIDE SEQUENCE</scope>
    <source>
        <strain evidence="2">TW16_20</strain>
    </source>
</reference>
<name>A0AAJ6NAF6_9PAST</name>
<evidence type="ECO:0000313" key="2">
    <source>
        <dbReference type="EMBL" id="MDP8173140.1"/>
    </source>
</evidence>
<dbReference type="EMBL" id="JASAYQ010000011">
    <property type="protein sequence ID" value="MDP8173140.1"/>
    <property type="molecule type" value="Genomic_DNA"/>
</dbReference>